<dbReference type="EMBL" id="QQBC01000001">
    <property type="protein sequence ID" value="RDI69301.1"/>
    <property type="molecule type" value="Genomic_DNA"/>
</dbReference>
<feature type="region of interest" description="Disordered" evidence="1">
    <location>
        <begin position="141"/>
        <end position="200"/>
    </location>
</feature>
<dbReference type="AlphaFoldDB" id="A0A370IGN4"/>
<dbReference type="STRING" id="1210086.GCA_001613105_00693"/>
<accession>A0A370IGN4</accession>
<proteinExistence type="predicted"/>
<evidence type="ECO:0000256" key="1">
    <source>
        <dbReference type="SAM" id="MobiDB-lite"/>
    </source>
</evidence>
<gene>
    <name evidence="2" type="ORF">DFR76_101839</name>
</gene>
<feature type="compositionally biased region" description="Basic and acidic residues" evidence="1">
    <location>
        <begin position="186"/>
        <end position="198"/>
    </location>
</feature>
<protein>
    <submittedName>
        <fullName evidence="2">Uncharacterized protein</fullName>
    </submittedName>
</protein>
<comment type="caution">
    <text evidence="2">The sequence shown here is derived from an EMBL/GenBank/DDBJ whole genome shotgun (WGS) entry which is preliminary data.</text>
</comment>
<evidence type="ECO:0000313" key="2">
    <source>
        <dbReference type="EMBL" id="RDI69301.1"/>
    </source>
</evidence>
<evidence type="ECO:0000313" key="3">
    <source>
        <dbReference type="Proteomes" id="UP000254869"/>
    </source>
</evidence>
<name>A0A370IGN4_9NOCA</name>
<organism evidence="2 3">
    <name type="scientific">Nocardia pseudobrasiliensis</name>
    <dbReference type="NCBI Taxonomy" id="45979"/>
    <lineage>
        <taxon>Bacteria</taxon>
        <taxon>Bacillati</taxon>
        <taxon>Actinomycetota</taxon>
        <taxon>Actinomycetes</taxon>
        <taxon>Mycobacteriales</taxon>
        <taxon>Nocardiaceae</taxon>
        <taxon>Nocardia</taxon>
    </lineage>
</organism>
<reference evidence="2 3" key="1">
    <citation type="submission" date="2018-07" db="EMBL/GenBank/DDBJ databases">
        <title>Genomic Encyclopedia of Type Strains, Phase IV (KMG-IV): sequencing the most valuable type-strain genomes for metagenomic binning, comparative biology and taxonomic classification.</title>
        <authorList>
            <person name="Goeker M."/>
        </authorList>
    </citation>
    <scope>NUCLEOTIDE SEQUENCE [LARGE SCALE GENOMIC DNA]</scope>
    <source>
        <strain evidence="2 3">DSM 44290</strain>
    </source>
</reference>
<keyword evidence="3" id="KW-1185">Reference proteome</keyword>
<dbReference type="Proteomes" id="UP000254869">
    <property type="component" value="Unassembled WGS sequence"/>
</dbReference>
<sequence>MRVCRDCAHGECSDHRRDSRQARCASRSSPRLRLLNEHHWSPSLITSNGRHVPRWFRNLFRCNRTRPRITVNPWLPESPGFYRTGAVPLVRSSFVEGAASGPVPLASLAVDREVMSDCRGGEEASEPLQARHPLEGKPILGHTGHDGGQPLGERPHRVPGPDPGRELVLTPTLSSGIPRAPTRLRGTSERATGPDHRGPLKAPYFRLRIAANGRHSKQVLSQGC</sequence>